<sequence>MKRNAEALNVCPLCIGNQVFSQFVVTHGAPGKCGFNRSHGKKKTVVSVEAFAEYVDDWFRENYGRGEEYPVFEGDSDSPTYETRGEPYKYILADELECDDAVVEAISENLPDADWHDISQGDQAFYDDTANYESFAAAQARSTADDYWYESQFTYQWDDFCRAVQYERRFFRIKEQLDELFGKPEEYSAGQTTPVYILRKGAVLYRGRILDDRFTEDQLSAAPAISLGAPPPDRATPGRMNVEFIPAFYGAFSRDTAIAEIRPSIGDRIAIGRFALHRNIKVFDFTAFSRPDRAADPTIIEHTRYDFVSQMEEEISKPILPYEKQREYVATQIVAEYLRECFKCDAVIYRSSMHTGPEIENRNIVIFGAQADFLGGGSRQLLDLLDHEIRRVNNVTFGTENDASGFLSRF</sequence>
<name>A0A974AH98_9BRAD</name>
<dbReference type="EMBL" id="JABWSX010000001">
    <property type="protein sequence ID" value="NVL10515.1"/>
    <property type="molecule type" value="Genomic_DNA"/>
</dbReference>
<evidence type="ECO:0000259" key="1">
    <source>
        <dbReference type="SMART" id="SM00953"/>
    </source>
</evidence>
<comment type="caution">
    <text evidence="2">The sequence shown here is derived from an EMBL/GenBank/DDBJ whole genome shotgun (WGS) entry which is preliminary data.</text>
</comment>
<dbReference type="Pfam" id="PF08808">
    <property type="entry name" value="RES"/>
    <property type="match status" value="1"/>
</dbReference>
<protein>
    <submittedName>
        <fullName evidence="2">RES domain-containing protein</fullName>
    </submittedName>
</protein>
<reference evidence="2" key="1">
    <citation type="submission" date="2020-06" db="EMBL/GenBank/DDBJ databases">
        <title>Whole Genome Sequence of Bradyrhizobium sp. Strain 66S1MB.</title>
        <authorList>
            <person name="Bromfield E."/>
            <person name="Cloutier S."/>
        </authorList>
    </citation>
    <scope>NUCLEOTIDE SEQUENCE</scope>
    <source>
        <strain evidence="2">66S1MB</strain>
    </source>
</reference>
<dbReference type="RefSeq" id="WP_176533644.1">
    <property type="nucleotide sequence ID" value="NZ_CP088022.1"/>
</dbReference>
<evidence type="ECO:0000313" key="2">
    <source>
        <dbReference type="EMBL" id="NVL10515.1"/>
    </source>
</evidence>
<organism evidence="2">
    <name type="scientific">Bradyrhizobium quebecense</name>
    <dbReference type="NCBI Taxonomy" id="2748629"/>
    <lineage>
        <taxon>Bacteria</taxon>
        <taxon>Pseudomonadati</taxon>
        <taxon>Pseudomonadota</taxon>
        <taxon>Alphaproteobacteria</taxon>
        <taxon>Hyphomicrobiales</taxon>
        <taxon>Nitrobacteraceae</taxon>
        <taxon>Bradyrhizobium</taxon>
    </lineage>
</organism>
<gene>
    <name evidence="2" type="ORF">HU230_33670</name>
</gene>
<accession>A0A974AH98</accession>
<feature type="domain" description="RES" evidence="1">
    <location>
        <begin position="223"/>
        <end position="380"/>
    </location>
</feature>
<dbReference type="SMART" id="SM00953">
    <property type="entry name" value="RES"/>
    <property type="match status" value="1"/>
</dbReference>
<proteinExistence type="predicted"/>
<dbReference type="AlphaFoldDB" id="A0A974AH98"/>
<dbReference type="InterPro" id="IPR014914">
    <property type="entry name" value="RES_dom"/>
</dbReference>